<evidence type="ECO:0000256" key="9">
    <source>
        <dbReference type="ARBA" id="ARBA00023136"/>
    </source>
</evidence>
<keyword evidence="4" id="KW-0479">Metal-binding</keyword>
<evidence type="ECO:0000256" key="2">
    <source>
        <dbReference type="ARBA" id="ARBA00022475"/>
    </source>
</evidence>
<keyword evidence="2" id="KW-1003">Cell membrane</keyword>
<comment type="pathway">
    <text evidence="11">Porphyrin-containing compound metabolism.</text>
</comment>
<feature type="transmembrane region" description="Helical" evidence="12">
    <location>
        <begin position="132"/>
        <end position="153"/>
    </location>
</feature>
<keyword evidence="5 12" id="KW-1133">Transmembrane helix</keyword>
<evidence type="ECO:0000256" key="6">
    <source>
        <dbReference type="ARBA" id="ARBA00023002"/>
    </source>
</evidence>
<comment type="subcellular location">
    <subcellularLocation>
        <location evidence="1">Membrane</location>
        <topology evidence="1">Multi-pass membrane protein</topology>
    </subcellularLocation>
</comment>
<dbReference type="GO" id="GO:0016491">
    <property type="term" value="F:oxidoreductase activity"/>
    <property type="evidence" value="ECO:0007669"/>
    <property type="project" value="UniProtKB-KW"/>
</dbReference>
<reference evidence="13" key="1">
    <citation type="submission" date="2020-05" db="EMBL/GenBank/DDBJ databases">
        <authorList>
            <person name="Chiriac C."/>
            <person name="Salcher M."/>
            <person name="Ghai R."/>
            <person name="Kavagutti S V."/>
        </authorList>
    </citation>
    <scope>NUCLEOTIDE SEQUENCE</scope>
</reference>
<name>A0A6J6DEX6_9ZZZZ</name>
<feature type="transmembrane region" description="Helical" evidence="12">
    <location>
        <begin position="269"/>
        <end position="289"/>
    </location>
</feature>
<feature type="transmembrane region" description="Helical" evidence="12">
    <location>
        <begin position="174"/>
        <end position="192"/>
    </location>
</feature>
<evidence type="ECO:0000256" key="11">
    <source>
        <dbReference type="ARBA" id="ARBA00023444"/>
    </source>
</evidence>
<evidence type="ECO:0000256" key="12">
    <source>
        <dbReference type="SAM" id="Phobius"/>
    </source>
</evidence>
<sequence>MSHSVEAKSRFSAARVLVPASAVLLFLQAALVVTGGAVRLTGSGLGCPTWPECTTGSYTPVPHQAEPVLNVWIEFGNRMLTFALVLASLVVIISVLKSGRRDLRSLAMGQFLGIFGQGILGGITVLTDLNPITVALHLLLSMVLIAGASSIHVRRFAPSVSIESSKLTRSLGKAHVSIMFVVMILGTIVTGSGPHAGDAQAPRFDFDIRTVAILHADVVIFLFGLTLAFYVAVGTSPQTKIKLRTFTIIALAQGIIGYVQYFLGVPALIVGFHSLGAAVLWISAWRVFLSTRIRMDTK</sequence>
<keyword evidence="8" id="KW-0350">Heme biosynthesis</keyword>
<proteinExistence type="predicted"/>
<feature type="transmembrane region" description="Helical" evidence="12">
    <location>
        <begin position="245"/>
        <end position="263"/>
    </location>
</feature>
<evidence type="ECO:0000256" key="5">
    <source>
        <dbReference type="ARBA" id="ARBA00022989"/>
    </source>
</evidence>
<evidence type="ECO:0000256" key="3">
    <source>
        <dbReference type="ARBA" id="ARBA00022692"/>
    </source>
</evidence>
<evidence type="ECO:0000256" key="1">
    <source>
        <dbReference type="ARBA" id="ARBA00004141"/>
    </source>
</evidence>
<keyword evidence="10" id="KW-1015">Disulfide bond</keyword>
<dbReference type="PANTHER" id="PTHR35457:SF1">
    <property type="entry name" value="HEME A SYNTHASE"/>
    <property type="match status" value="1"/>
</dbReference>
<dbReference type="GO" id="GO:0016020">
    <property type="term" value="C:membrane"/>
    <property type="evidence" value="ECO:0007669"/>
    <property type="project" value="UniProtKB-SubCell"/>
</dbReference>
<dbReference type="PANTHER" id="PTHR35457">
    <property type="entry name" value="HEME A SYNTHASE"/>
    <property type="match status" value="1"/>
</dbReference>
<keyword evidence="7" id="KW-0408">Iron</keyword>
<feature type="transmembrane region" description="Helical" evidence="12">
    <location>
        <begin position="212"/>
        <end position="233"/>
    </location>
</feature>
<feature type="transmembrane region" description="Helical" evidence="12">
    <location>
        <begin position="79"/>
        <end position="96"/>
    </location>
</feature>
<keyword evidence="3 12" id="KW-0812">Transmembrane</keyword>
<dbReference type="InterPro" id="IPR003780">
    <property type="entry name" value="COX15/CtaA_fam"/>
</dbReference>
<dbReference type="EMBL" id="CAEZTK010000006">
    <property type="protein sequence ID" value="CAB4560833.1"/>
    <property type="molecule type" value="Genomic_DNA"/>
</dbReference>
<gene>
    <name evidence="13" type="ORF">UFOPK1643_00166</name>
</gene>
<evidence type="ECO:0000256" key="10">
    <source>
        <dbReference type="ARBA" id="ARBA00023157"/>
    </source>
</evidence>
<evidence type="ECO:0000256" key="8">
    <source>
        <dbReference type="ARBA" id="ARBA00023133"/>
    </source>
</evidence>
<organism evidence="13">
    <name type="scientific">freshwater metagenome</name>
    <dbReference type="NCBI Taxonomy" id="449393"/>
    <lineage>
        <taxon>unclassified sequences</taxon>
        <taxon>metagenomes</taxon>
        <taxon>ecological metagenomes</taxon>
    </lineage>
</organism>
<evidence type="ECO:0000256" key="4">
    <source>
        <dbReference type="ARBA" id="ARBA00022723"/>
    </source>
</evidence>
<dbReference type="Pfam" id="PF02628">
    <property type="entry name" value="COX15-CtaA"/>
    <property type="match status" value="1"/>
</dbReference>
<dbReference type="InterPro" id="IPR050450">
    <property type="entry name" value="COX15/CtaA_HemeA_synthase"/>
</dbReference>
<keyword evidence="6" id="KW-0560">Oxidoreductase</keyword>
<keyword evidence="9 12" id="KW-0472">Membrane</keyword>
<dbReference type="GO" id="GO:0006784">
    <property type="term" value="P:heme A biosynthetic process"/>
    <property type="evidence" value="ECO:0007669"/>
    <property type="project" value="InterPro"/>
</dbReference>
<feature type="transmembrane region" description="Helical" evidence="12">
    <location>
        <begin position="108"/>
        <end position="126"/>
    </location>
</feature>
<dbReference type="AlphaFoldDB" id="A0A6J6DEX6"/>
<dbReference type="GO" id="GO:0046872">
    <property type="term" value="F:metal ion binding"/>
    <property type="evidence" value="ECO:0007669"/>
    <property type="project" value="UniProtKB-KW"/>
</dbReference>
<evidence type="ECO:0000313" key="13">
    <source>
        <dbReference type="EMBL" id="CAB4560833.1"/>
    </source>
</evidence>
<accession>A0A6J6DEX6</accession>
<protein>
    <submittedName>
        <fullName evidence="13">Unannotated protein</fullName>
    </submittedName>
</protein>
<evidence type="ECO:0000256" key="7">
    <source>
        <dbReference type="ARBA" id="ARBA00023004"/>
    </source>
</evidence>